<dbReference type="EMBL" id="AP019303">
    <property type="protein sequence ID" value="BBH06894.1"/>
    <property type="molecule type" value="Genomic_DNA"/>
</dbReference>
<name>A0A4Y1RR97_PRUDU</name>
<proteinExistence type="predicted"/>
<organism evidence="1">
    <name type="scientific">Prunus dulcis</name>
    <name type="common">Almond</name>
    <name type="synonym">Amygdalus dulcis</name>
    <dbReference type="NCBI Taxonomy" id="3755"/>
    <lineage>
        <taxon>Eukaryota</taxon>
        <taxon>Viridiplantae</taxon>
        <taxon>Streptophyta</taxon>
        <taxon>Embryophyta</taxon>
        <taxon>Tracheophyta</taxon>
        <taxon>Spermatophyta</taxon>
        <taxon>Magnoliopsida</taxon>
        <taxon>eudicotyledons</taxon>
        <taxon>Gunneridae</taxon>
        <taxon>Pentapetalae</taxon>
        <taxon>rosids</taxon>
        <taxon>fabids</taxon>
        <taxon>Rosales</taxon>
        <taxon>Rosaceae</taxon>
        <taxon>Amygdaloideae</taxon>
        <taxon>Amygdaleae</taxon>
        <taxon>Prunus</taxon>
    </lineage>
</organism>
<dbReference type="AlphaFoldDB" id="A0A4Y1RR97"/>
<accession>A0A4Y1RR97</accession>
<reference evidence="1" key="1">
    <citation type="journal article" date="2019" name="Science">
        <title>Mutation of a bHLH transcription factor allowed almond domestication.</title>
        <authorList>
            <person name="Sanchez-Perez R."/>
            <person name="Pavan S."/>
            <person name="Mazzeo R."/>
            <person name="Moldovan C."/>
            <person name="Aiese Cigliano R."/>
            <person name="Del Cueto J."/>
            <person name="Ricciardi F."/>
            <person name="Lotti C."/>
            <person name="Ricciardi L."/>
            <person name="Dicenta F."/>
            <person name="Lopez-Marques R.L."/>
            <person name="Lindberg Moller B."/>
        </authorList>
    </citation>
    <scope>NUCLEOTIDE SEQUENCE</scope>
</reference>
<evidence type="ECO:0000313" key="1">
    <source>
        <dbReference type="EMBL" id="BBH06894.1"/>
    </source>
</evidence>
<sequence length="62" mass="7279">MTILIYQQRPWLRNPSRSNQRSIVEKESQSSKALPAISVTRLIDLRFLRLRATLLVTDKGRR</sequence>
<gene>
    <name evidence="1" type="ORF">Prudu_018660</name>
</gene>
<protein>
    <submittedName>
        <fullName evidence="1">Uncharacterized protein</fullName>
    </submittedName>
</protein>